<feature type="region of interest" description="Disordered" evidence="1">
    <location>
        <begin position="284"/>
        <end position="304"/>
    </location>
</feature>
<sequence>MTGNWYDNLSSGIKDDTSAIWSAFTGSRGNQEFSYTTNSSGARRGSDVMSVISDTNENNIENTPKTIFNRGFSDIERQKAVAINEYDTVHRKYTELINKIKQSTESTGFNEQVESLKTQLNEKKLKLDQVSEKFNSFKDVNFNRLTDAITPSETRIEVNPDIVAGQSVYGWGETAQQLGQEEVEENLNLANDNYNNPSQAQQRLNELKKLTKNGWFTFNGEHANEEQKMAENAAKSLRGWGESAEEFSREELQDLKEQMGSLKKSTSNHLDEAIKKLNDAESNLKDSQNSWWSNSSNSDSSIHESAVKNYELAKQEYDQAMKDFGNFENKIINGIQTK</sequence>
<protein>
    <submittedName>
        <fullName evidence="2">Uncharacterized protein</fullName>
    </submittedName>
</protein>
<accession>A0A1X7R4P1</accession>
<dbReference type="EMBL" id="FXLY01000005">
    <property type="protein sequence ID" value="SMN20196.1"/>
    <property type="molecule type" value="Genomic_DNA"/>
</dbReference>
<evidence type="ECO:0000313" key="2">
    <source>
        <dbReference type="EMBL" id="SMN20196.1"/>
    </source>
</evidence>
<evidence type="ECO:0000313" key="3">
    <source>
        <dbReference type="Proteomes" id="UP000196158"/>
    </source>
</evidence>
<gene>
    <name evidence="2" type="ORF">KASA_0N01342G</name>
</gene>
<name>A0A1X7R4P1_9SACH</name>
<feature type="compositionally biased region" description="Low complexity" evidence="1">
    <location>
        <begin position="286"/>
        <end position="300"/>
    </location>
</feature>
<dbReference type="AlphaFoldDB" id="A0A1X7R4P1"/>
<proteinExistence type="predicted"/>
<keyword evidence="3" id="KW-1185">Reference proteome</keyword>
<dbReference type="OrthoDB" id="3976380at2759"/>
<dbReference type="STRING" id="1789683.A0A1X7R4P1"/>
<organism evidence="2 3">
    <name type="scientific">Maudiozyma saulgeensis</name>
    <dbReference type="NCBI Taxonomy" id="1789683"/>
    <lineage>
        <taxon>Eukaryota</taxon>
        <taxon>Fungi</taxon>
        <taxon>Dikarya</taxon>
        <taxon>Ascomycota</taxon>
        <taxon>Saccharomycotina</taxon>
        <taxon>Saccharomycetes</taxon>
        <taxon>Saccharomycetales</taxon>
        <taxon>Saccharomycetaceae</taxon>
        <taxon>Maudiozyma</taxon>
    </lineage>
</organism>
<evidence type="ECO:0000256" key="1">
    <source>
        <dbReference type="SAM" id="MobiDB-lite"/>
    </source>
</evidence>
<dbReference type="Proteomes" id="UP000196158">
    <property type="component" value="Unassembled WGS sequence"/>
</dbReference>
<reference evidence="2 3" key="1">
    <citation type="submission" date="2017-04" db="EMBL/GenBank/DDBJ databases">
        <authorList>
            <person name="Afonso C.L."/>
            <person name="Miller P.J."/>
            <person name="Scott M.A."/>
            <person name="Spackman E."/>
            <person name="Goraichik I."/>
            <person name="Dimitrov K.M."/>
            <person name="Suarez D.L."/>
            <person name="Swayne D.E."/>
        </authorList>
    </citation>
    <scope>NUCLEOTIDE SEQUENCE [LARGE SCALE GENOMIC DNA]</scope>
</reference>